<name>A0AAV4XSK8_CAEEX</name>
<evidence type="ECO:0000256" key="1">
    <source>
        <dbReference type="SAM" id="MobiDB-lite"/>
    </source>
</evidence>
<accession>A0AAV4XSK8</accession>
<dbReference type="EMBL" id="BPLR01000799">
    <property type="protein sequence ID" value="GIY97573.1"/>
    <property type="molecule type" value="Genomic_DNA"/>
</dbReference>
<evidence type="ECO:0000313" key="2">
    <source>
        <dbReference type="EMBL" id="GIY97573.1"/>
    </source>
</evidence>
<sequence>MVTISSHASRPPSSKPLGQRSPNKRTRLPLPHPTTLQSLPLPEGKLGNDPLTDSAGKHGECASSLLQDQRYLFVRPKRIGIS</sequence>
<proteinExistence type="predicted"/>
<feature type="compositionally biased region" description="Polar residues" evidence="1">
    <location>
        <begin position="1"/>
        <end position="12"/>
    </location>
</feature>
<comment type="caution">
    <text evidence="2">The sequence shown here is derived from an EMBL/GenBank/DDBJ whole genome shotgun (WGS) entry which is preliminary data.</text>
</comment>
<protein>
    <submittedName>
        <fullName evidence="2">Uncharacterized protein</fullName>
    </submittedName>
</protein>
<organism evidence="2 3">
    <name type="scientific">Caerostris extrusa</name>
    <name type="common">Bark spider</name>
    <name type="synonym">Caerostris bankana</name>
    <dbReference type="NCBI Taxonomy" id="172846"/>
    <lineage>
        <taxon>Eukaryota</taxon>
        <taxon>Metazoa</taxon>
        <taxon>Ecdysozoa</taxon>
        <taxon>Arthropoda</taxon>
        <taxon>Chelicerata</taxon>
        <taxon>Arachnida</taxon>
        <taxon>Araneae</taxon>
        <taxon>Araneomorphae</taxon>
        <taxon>Entelegynae</taxon>
        <taxon>Araneoidea</taxon>
        <taxon>Araneidae</taxon>
        <taxon>Caerostris</taxon>
    </lineage>
</organism>
<evidence type="ECO:0000313" key="3">
    <source>
        <dbReference type="Proteomes" id="UP001054945"/>
    </source>
</evidence>
<dbReference type="AlphaFoldDB" id="A0AAV4XSK8"/>
<gene>
    <name evidence="2" type="ORF">CEXT_22201</name>
</gene>
<reference evidence="2 3" key="1">
    <citation type="submission" date="2021-06" db="EMBL/GenBank/DDBJ databases">
        <title>Caerostris extrusa draft genome.</title>
        <authorList>
            <person name="Kono N."/>
            <person name="Arakawa K."/>
        </authorList>
    </citation>
    <scope>NUCLEOTIDE SEQUENCE [LARGE SCALE GENOMIC DNA]</scope>
</reference>
<keyword evidence="3" id="KW-1185">Reference proteome</keyword>
<dbReference type="Proteomes" id="UP001054945">
    <property type="component" value="Unassembled WGS sequence"/>
</dbReference>
<feature type="region of interest" description="Disordered" evidence="1">
    <location>
        <begin position="1"/>
        <end position="59"/>
    </location>
</feature>